<proteinExistence type="predicted"/>
<dbReference type="Proteomes" id="UP000777482">
    <property type="component" value="Unassembled WGS sequence"/>
</dbReference>
<reference evidence="2 3" key="1">
    <citation type="submission" date="2020-11" db="EMBL/GenBank/DDBJ databases">
        <title>Kefir isolates.</title>
        <authorList>
            <person name="Marcisauskas S."/>
            <person name="Kim Y."/>
            <person name="Blasche S."/>
        </authorList>
    </citation>
    <scope>NUCLEOTIDE SEQUENCE [LARGE SCALE GENOMIC DNA]</scope>
    <source>
        <strain evidence="2 3">KR</strain>
    </source>
</reference>
<feature type="compositionally biased region" description="Low complexity" evidence="1">
    <location>
        <begin position="176"/>
        <end position="187"/>
    </location>
</feature>
<dbReference type="OrthoDB" id="10483793at2759"/>
<organism evidence="2 3">
    <name type="scientific">Rhodotorula mucilaginosa</name>
    <name type="common">Yeast</name>
    <name type="synonym">Rhodotorula rubra</name>
    <dbReference type="NCBI Taxonomy" id="5537"/>
    <lineage>
        <taxon>Eukaryota</taxon>
        <taxon>Fungi</taxon>
        <taxon>Dikarya</taxon>
        <taxon>Basidiomycota</taxon>
        <taxon>Pucciniomycotina</taxon>
        <taxon>Microbotryomycetes</taxon>
        <taxon>Sporidiobolales</taxon>
        <taxon>Sporidiobolaceae</taxon>
        <taxon>Rhodotorula</taxon>
    </lineage>
</organism>
<sequence>MAFLQFIAALFSSSRPRIATPPPDQLTEQRADLKNGRFDAADHDDDELTSSCSIGCLLCSELGYKRPIKQSRAQEDVAQRVRAFTAEFAPSLASKPLSHLLTPPRRRPQSNHIPFAVAIAEHQKFEDDEPAPPSTAAASPAWTWYSFPPYPEGDDDDSDSTTSANEDCITLDPVDSASSSAAGVSAANPFEPLSPPRPSLFVAPMTSPQPINQTASDVAIADCQEPEVDEPASPLSTTATSPACSYFSFPPYPERDDDSDSSTLADDDSQLTDSSSAPSTAGSFGSPSLKKVAASTHSRHSSESGSSVVSWFPLLWLPLKSPSKARTVYDRTQNPLSSVYARAEPSTLVSAVRPCAFPSRVTVEVPNSAFFENTYDWPIRNPLPASYLRFPLRWDKMALEERREPRYH</sequence>
<comment type="caution">
    <text evidence="2">The sequence shown here is derived from an EMBL/GenBank/DDBJ whole genome shotgun (WGS) entry which is preliminary data.</text>
</comment>
<feature type="compositionally biased region" description="Low complexity" evidence="1">
    <location>
        <begin position="134"/>
        <end position="144"/>
    </location>
</feature>
<keyword evidence="3" id="KW-1185">Reference proteome</keyword>
<evidence type="ECO:0000313" key="2">
    <source>
        <dbReference type="EMBL" id="KAG0659017.1"/>
    </source>
</evidence>
<feature type="compositionally biased region" description="Acidic residues" evidence="1">
    <location>
        <begin position="255"/>
        <end position="270"/>
    </location>
</feature>
<dbReference type="EMBL" id="PUHQ01000059">
    <property type="protein sequence ID" value="KAG0659017.1"/>
    <property type="molecule type" value="Genomic_DNA"/>
</dbReference>
<feature type="region of interest" description="Disordered" evidence="1">
    <location>
        <begin position="246"/>
        <end position="288"/>
    </location>
</feature>
<gene>
    <name evidence="2" type="ORF">C6P46_005402</name>
</gene>
<protein>
    <submittedName>
        <fullName evidence="2">Uncharacterized protein</fullName>
    </submittedName>
</protein>
<feature type="region of interest" description="Disordered" evidence="1">
    <location>
        <begin position="125"/>
        <end position="211"/>
    </location>
</feature>
<name>A0A9P6W0Q0_RHOMI</name>
<evidence type="ECO:0000313" key="3">
    <source>
        <dbReference type="Proteomes" id="UP000777482"/>
    </source>
</evidence>
<evidence type="ECO:0000256" key="1">
    <source>
        <dbReference type="SAM" id="MobiDB-lite"/>
    </source>
</evidence>
<dbReference type="AlphaFoldDB" id="A0A9P6W0Q0"/>
<accession>A0A9P6W0Q0</accession>